<evidence type="ECO:0000256" key="5">
    <source>
        <dbReference type="ARBA" id="ARBA00093760"/>
    </source>
</evidence>
<proteinExistence type="predicted"/>
<evidence type="ECO:0000256" key="4">
    <source>
        <dbReference type="ARBA" id="ARBA00022801"/>
    </source>
</evidence>
<comment type="catalytic activity">
    <reaction evidence="5">
        <text>Endonucleolytic cleavage of DNA to give specific double-stranded fragments with terminal 5'-phosphates.</text>
        <dbReference type="EC" id="3.1.21.4"/>
    </reaction>
</comment>
<comment type="caution">
    <text evidence="7">The sequence shown here is derived from an EMBL/GenBank/DDBJ whole genome shotgun (WGS) entry which is preliminary data.</text>
</comment>
<dbReference type="AlphaFoldDB" id="A0A7V6CDK9"/>
<reference evidence="7" key="1">
    <citation type="journal article" date="2020" name="mSystems">
        <title>Genome- and Community-Level Interaction Insights into Carbon Utilization and Element Cycling Functions of Hydrothermarchaeota in Hydrothermal Sediment.</title>
        <authorList>
            <person name="Zhou Z."/>
            <person name="Liu Y."/>
            <person name="Xu W."/>
            <person name="Pan J."/>
            <person name="Luo Z.H."/>
            <person name="Li M."/>
        </authorList>
    </citation>
    <scope>NUCLEOTIDE SEQUENCE [LARGE SCALE GENOMIC DNA]</scope>
    <source>
        <strain evidence="7">SpSt-106</strain>
    </source>
</reference>
<dbReference type="GO" id="GO:0004519">
    <property type="term" value="F:endonuclease activity"/>
    <property type="evidence" value="ECO:0007669"/>
    <property type="project" value="UniProtKB-KW"/>
</dbReference>
<dbReference type="InterPro" id="IPR054784">
    <property type="entry name" value="HpyAIV-type_restriction_enz"/>
</dbReference>
<evidence type="ECO:0000256" key="1">
    <source>
        <dbReference type="ARBA" id="ARBA00022722"/>
    </source>
</evidence>
<name>A0A7V6CDK9_9BACT</name>
<keyword evidence="4" id="KW-0378">Hydrolase</keyword>
<evidence type="ECO:0000256" key="6">
    <source>
        <dbReference type="ARBA" id="ARBA00093790"/>
    </source>
</evidence>
<keyword evidence="1" id="KW-0540">Nuclease</keyword>
<sequence length="287" mass="35039">MNYSKFCEILNKHIFECEKRELLKKIADHPERFIGLFRPSKPGTKILQHLLQSHEIRFGDALEELLEKILKDLGYSILPKNITTNNQEQLSLDQFFTDGKNYYFIEHKIRDDHDSTKKRGQIQNFEAKLEELFKKYENKLIGIMYFIDPDLEKNKNFYKNELIRLTEYYRVPLHLFYGKELFEFLRVPKYWEKLLQWLKDWKESLPEIPEINFDVEPQKSFEEIKDLEIRYWRKLLENEKIWEEGIIKAIFKNGETLKLILNYFQNQTSAPYQRLFNLLKEKLEKYY</sequence>
<protein>
    <recommendedName>
        <fullName evidence="6">type II site-specific deoxyribonuclease</fullName>
        <ecNumber evidence="6">3.1.21.4</ecNumber>
    </recommendedName>
</protein>
<dbReference type="NCBIfam" id="NF045832">
    <property type="entry name" value="restrict_HpyAIV"/>
    <property type="match status" value="1"/>
</dbReference>
<keyword evidence="3 7" id="KW-0255">Endonuclease</keyword>
<gene>
    <name evidence="7" type="ORF">ENM15_03285</name>
</gene>
<evidence type="ECO:0000256" key="2">
    <source>
        <dbReference type="ARBA" id="ARBA00022747"/>
    </source>
</evidence>
<dbReference type="EC" id="3.1.21.4" evidence="6"/>
<accession>A0A7V6CDK9</accession>
<organism evidence="7">
    <name type="scientific">Thermodesulfobacterium geofontis</name>
    <dbReference type="NCBI Taxonomy" id="1295609"/>
    <lineage>
        <taxon>Bacteria</taxon>
        <taxon>Pseudomonadati</taxon>
        <taxon>Thermodesulfobacteriota</taxon>
        <taxon>Thermodesulfobacteria</taxon>
        <taxon>Thermodesulfobacteriales</taxon>
        <taxon>Thermodesulfobacteriaceae</taxon>
        <taxon>Thermodesulfobacterium</taxon>
    </lineage>
</organism>
<evidence type="ECO:0000256" key="3">
    <source>
        <dbReference type="ARBA" id="ARBA00022759"/>
    </source>
</evidence>
<dbReference type="Pfam" id="PF09520">
    <property type="entry name" value="RE_TdeIII"/>
    <property type="match status" value="2"/>
</dbReference>
<dbReference type="EMBL" id="DRWR01000058">
    <property type="protein sequence ID" value="HHQ15825.1"/>
    <property type="molecule type" value="Genomic_DNA"/>
</dbReference>
<keyword evidence="2" id="KW-0680">Restriction system</keyword>
<evidence type="ECO:0000313" key="7">
    <source>
        <dbReference type="EMBL" id="HHQ15825.1"/>
    </source>
</evidence>
<dbReference type="InterPro" id="IPR019045">
    <property type="entry name" value="Restrct_endonuc_II_HinfI"/>
</dbReference>